<organism evidence="3 4">
    <name type="scientific">Priestia megaterium</name>
    <name type="common">Bacillus megaterium</name>
    <dbReference type="NCBI Taxonomy" id="1404"/>
    <lineage>
        <taxon>Bacteria</taxon>
        <taxon>Bacillati</taxon>
        <taxon>Bacillota</taxon>
        <taxon>Bacilli</taxon>
        <taxon>Bacillales</taxon>
        <taxon>Bacillaceae</taxon>
        <taxon>Priestia</taxon>
    </lineage>
</organism>
<evidence type="ECO:0000256" key="2">
    <source>
        <dbReference type="SAM" id="Phobius"/>
    </source>
</evidence>
<evidence type="ECO:0000313" key="4">
    <source>
        <dbReference type="Proteomes" id="UP000501868"/>
    </source>
</evidence>
<accession>A0A6H1P9C7</accession>
<proteinExistence type="predicted"/>
<gene>
    <name evidence="3" type="ORF">HFZ78_27970</name>
</gene>
<keyword evidence="2" id="KW-0472">Membrane</keyword>
<dbReference type="Pfam" id="PF05137">
    <property type="entry name" value="PilN"/>
    <property type="match status" value="1"/>
</dbReference>
<feature type="compositionally biased region" description="Low complexity" evidence="1">
    <location>
        <begin position="162"/>
        <end position="251"/>
    </location>
</feature>
<keyword evidence="2" id="KW-0812">Transmembrane</keyword>
<evidence type="ECO:0000313" key="3">
    <source>
        <dbReference type="EMBL" id="QIZ10075.1"/>
    </source>
</evidence>
<feature type="transmembrane region" description="Helical" evidence="2">
    <location>
        <begin position="16"/>
        <end position="38"/>
    </location>
</feature>
<dbReference type="AlphaFoldDB" id="A0A6H1P9C7"/>
<keyword evidence="2" id="KW-1133">Transmembrane helix</keyword>
<dbReference type="EMBL" id="CP051128">
    <property type="protein sequence ID" value="QIZ10075.1"/>
    <property type="molecule type" value="Genomic_DNA"/>
</dbReference>
<dbReference type="Proteomes" id="UP000501868">
    <property type="component" value="Chromosome"/>
</dbReference>
<evidence type="ECO:0008006" key="5">
    <source>
        <dbReference type="Google" id="ProtNLM"/>
    </source>
</evidence>
<reference evidence="3 4" key="1">
    <citation type="submission" date="2020-04" db="EMBL/GenBank/DDBJ databases">
        <title>Genome-Wide Identification of 5-Methylcytosine Sites in Bacterial Genomes By High-Throughput Sequencing of MspJI Restriction Fragments.</title>
        <authorList>
            <person name="Wu V."/>
        </authorList>
    </citation>
    <scope>NUCLEOTIDE SEQUENCE [LARGE SCALE GENOMIC DNA]</scope>
    <source>
        <strain evidence="3 4">S2</strain>
    </source>
</reference>
<dbReference type="InterPro" id="IPR007813">
    <property type="entry name" value="PilN"/>
</dbReference>
<reference evidence="3 4" key="2">
    <citation type="submission" date="2020-04" db="EMBL/GenBank/DDBJ databases">
        <authorList>
            <person name="Fomenkov A."/>
            <person name="Anton B.P."/>
            <person name="Roberts R.J."/>
        </authorList>
    </citation>
    <scope>NUCLEOTIDE SEQUENCE [LARGE SCALE GENOMIC DNA]</scope>
    <source>
        <strain evidence="3 4">S2</strain>
    </source>
</reference>
<feature type="region of interest" description="Disordered" evidence="1">
    <location>
        <begin position="162"/>
        <end position="253"/>
    </location>
</feature>
<protein>
    <recommendedName>
        <fullName evidence="5">Fimbrial assembly family protein</fullName>
    </recommendedName>
</protein>
<sequence>MLVEINLLPQKEPKKIGFIITLSCLVGLLVLTGAYYLWQTNSTKSVIASLDRQITMTKKIAEKENKSTETVEATSSVSQLKTAIDWANDYPIQTIPVMRHLTSVLPERGFIQSLAYSEAGTISLSVQFDSAREAAYFLDNLNESKWIEEASLSSLAAASTTESTVDNASATTSTSQTNATNSTTQTTNQTNTANSDQTVTNQSSSSNTNSQTNSVTGTTSDQANTVNPTATTSTVNNTTTTSRSTESKSVSHNILPRYTGQFEIKLDKEVVKKNIKKSTKNEKGVTGS</sequence>
<name>A0A6H1P9C7_PRIMG</name>
<evidence type="ECO:0000256" key="1">
    <source>
        <dbReference type="SAM" id="MobiDB-lite"/>
    </source>
</evidence>